<sequence length="270" mass="30821">MGDVLLEVKNLTKVYETGLIRKMHTVAVNNVSFDIMKKEILALVGESGSGKSTIAKIILRLIPPTSGTIKFGGKDIWRDIRNSKELIEYWRNVQPVFQDPYSTFNPSYKVDRILYQALKLIGVDPNDAHGRRMVVESLRHVGLNPEEILGKYPHQLSGGQRQRILIARCFIIKPRLVVADEPVSMIDASLRGDIMKLFYNLRETYNTSVLFITHDMNLAYAISDRILVMYKGEIVDGGSPEEVVRNPKHKYTKMLIDSIPSIYRKWSDIE</sequence>
<gene>
    <name evidence="4" type="ORF">ENT87_05055</name>
    <name evidence="5" type="ORF">ENU30_00090</name>
</gene>
<comment type="caution">
    <text evidence="4">The sequence shown here is derived from an EMBL/GenBank/DDBJ whole genome shotgun (WGS) entry which is preliminary data.</text>
</comment>
<dbReference type="CDD" id="cd03257">
    <property type="entry name" value="ABC_NikE_OppD_transporters"/>
    <property type="match status" value="1"/>
</dbReference>
<dbReference type="GO" id="GO:0005524">
    <property type="term" value="F:ATP binding"/>
    <property type="evidence" value="ECO:0007669"/>
    <property type="project" value="UniProtKB-KW"/>
</dbReference>
<organism evidence="4">
    <name type="scientific">Ignisphaera aggregans</name>
    <dbReference type="NCBI Taxonomy" id="334771"/>
    <lineage>
        <taxon>Archaea</taxon>
        <taxon>Thermoproteota</taxon>
        <taxon>Thermoprotei</taxon>
        <taxon>Desulfurococcales</taxon>
        <taxon>Desulfurococcaceae</taxon>
        <taxon>Ignisphaera</taxon>
    </lineage>
</organism>
<name>A0A7J3I8G2_9CREN</name>
<dbReference type="SMART" id="SM00382">
    <property type="entry name" value="AAA"/>
    <property type="match status" value="1"/>
</dbReference>
<proteinExistence type="predicted"/>
<evidence type="ECO:0000313" key="4">
    <source>
        <dbReference type="EMBL" id="HGN36897.1"/>
    </source>
</evidence>
<dbReference type="PROSITE" id="PS50893">
    <property type="entry name" value="ABC_TRANSPORTER_2"/>
    <property type="match status" value="1"/>
</dbReference>
<dbReference type="PANTHER" id="PTHR43230:SF3">
    <property type="entry name" value="ABC-TYPE DIPEPTIDE_OLIGOPEPTIDE TRANSPORT SYSTEM, ATPASE COMPONENT"/>
    <property type="match status" value="1"/>
</dbReference>
<dbReference type="EMBL" id="DTBZ01000003">
    <property type="protein sequence ID" value="HGQ17368.1"/>
    <property type="molecule type" value="Genomic_DNA"/>
</dbReference>
<dbReference type="AlphaFoldDB" id="A0A7J3I8G2"/>
<reference evidence="4" key="1">
    <citation type="journal article" date="2020" name="mSystems">
        <title>Genome- and Community-Level Interaction Insights into Carbon Utilization and Element Cycling Functions of Hydrothermarchaeota in Hydrothermal Sediment.</title>
        <authorList>
            <person name="Zhou Z."/>
            <person name="Liu Y."/>
            <person name="Xu W."/>
            <person name="Pan J."/>
            <person name="Luo Z.H."/>
            <person name="Li M."/>
        </authorList>
    </citation>
    <scope>NUCLEOTIDE SEQUENCE [LARGE SCALE GENOMIC DNA]</scope>
    <source>
        <strain evidence="4">SpSt-618</strain>
        <strain evidence="5">SpSt-657</strain>
    </source>
</reference>
<accession>A0A7J3I8G2</accession>
<dbReference type="SUPFAM" id="SSF52540">
    <property type="entry name" value="P-loop containing nucleoside triphosphate hydrolases"/>
    <property type="match status" value="1"/>
</dbReference>
<dbReference type="InterPro" id="IPR017871">
    <property type="entry name" value="ABC_transporter-like_CS"/>
</dbReference>
<evidence type="ECO:0000256" key="1">
    <source>
        <dbReference type="ARBA" id="ARBA00022741"/>
    </source>
</evidence>
<dbReference type="Gene3D" id="3.40.50.300">
    <property type="entry name" value="P-loop containing nucleotide triphosphate hydrolases"/>
    <property type="match status" value="1"/>
</dbReference>
<dbReference type="InterPro" id="IPR003439">
    <property type="entry name" value="ABC_transporter-like_ATP-bd"/>
</dbReference>
<dbReference type="EMBL" id="DTAI01000144">
    <property type="protein sequence ID" value="HGN36897.1"/>
    <property type="molecule type" value="Genomic_DNA"/>
</dbReference>
<evidence type="ECO:0000259" key="3">
    <source>
        <dbReference type="PROSITE" id="PS50893"/>
    </source>
</evidence>
<dbReference type="PROSITE" id="PS00211">
    <property type="entry name" value="ABC_TRANSPORTER_1"/>
    <property type="match status" value="1"/>
</dbReference>
<evidence type="ECO:0000313" key="5">
    <source>
        <dbReference type="EMBL" id="HGQ17368.1"/>
    </source>
</evidence>
<dbReference type="Pfam" id="PF00005">
    <property type="entry name" value="ABC_tran"/>
    <property type="match status" value="1"/>
</dbReference>
<feature type="domain" description="ABC transporter" evidence="3">
    <location>
        <begin position="6"/>
        <end position="256"/>
    </location>
</feature>
<protein>
    <submittedName>
        <fullName evidence="4">ABC transporter ATP-binding protein</fullName>
    </submittedName>
</protein>
<keyword evidence="1" id="KW-0547">Nucleotide-binding</keyword>
<dbReference type="PANTHER" id="PTHR43230">
    <property type="entry name" value="ABC-TYPE DIPEPTIDE/OLIGOPEPTIDE TRANSPORT SYSTEM, ATPASE COMPONENT"/>
    <property type="match status" value="1"/>
</dbReference>
<evidence type="ECO:0000256" key="2">
    <source>
        <dbReference type="ARBA" id="ARBA00022840"/>
    </source>
</evidence>
<keyword evidence="2 4" id="KW-0067">ATP-binding</keyword>
<dbReference type="GO" id="GO:0016887">
    <property type="term" value="F:ATP hydrolysis activity"/>
    <property type="evidence" value="ECO:0007669"/>
    <property type="project" value="InterPro"/>
</dbReference>
<dbReference type="InterPro" id="IPR003593">
    <property type="entry name" value="AAA+_ATPase"/>
</dbReference>
<dbReference type="InterPro" id="IPR027417">
    <property type="entry name" value="P-loop_NTPase"/>
</dbReference>